<accession>A0A7W9AJK3</accession>
<gene>
    <name evidence="1" type="ORF">FHS49_002903</name>
</gene>
<reference evidence="1 2" key="1">
    <citation type="submission" date="2020-08" db="EMBL/GenBank/DDBJ databases">
        <title>Genomic Encyclopedia of Type Strains, Phase IV (KMG-IV): sequencing the most valuable type-strain genomes for metagenomic binning, comparative biology and taxonomic classification.</title>
        <authorList>
            <person name="Goeker M."/>
        </authorList>
    </citation>
    <scope>NUCLEOTIDE SEQUENCE [LARGE SCALE GENOMIC DNA]</scope>
    <source>
        <strain evidence="1 2">DSM 25079</strain>
    </source>
</reference>
<protein>
    <submittedName>
        <fullName evidence="1">Transcriptional regulator</fullName>
    </submittedName>
</protein>
<dbReference type="PANTHER" id="PTHR35802:SF1">
    <property type="entry name" value="PROTEASE SYNTHASE AND SPORULATION PROTEIN PAI 2"/>
    <property type="match status" value="1"/>
</dbReference>
<dbReference type="EMBL" id="JACIJC010000004">
    <property type="protein sequence ID" value="MBB5686879.1"/>
    <property type="molecule type" value="Genomic_DNA"/>
</dbReference>
<dbReference type="InterPro" id="IPR012349">
    <property type="entry name" value="Split_barrel_FMN-bd"/>
</dbReference>
<evidence type="ECO:0000313" key="1">
    <source>
        <dbReference type="EMBL" id="MBB5686879.1"/>
    </source>
</evidence>
<dbReference type="Pfam" id="PF04299">
    <property type="entry name" value="FMN_bind_2"/>
    <property type="match status" value="1"/>
</dbReference>
<proteinExistence type="predicted"/>
<dbReference type="Proteomes" id="UP000549617">
    <property type="component" value="Unassembled WGS sequence"/>
</dbReference>
<dbReference type="PANTHER" id="PTHR35802">
    <property type="entry name" value="PROTEASE SYNTHASE AND SPORULATION PROTEIN PAI 2"/>
    <property type="match status" value="1"/>
</dbReference>
<dbReference type="Gene3D" id="2.30.110.10">
    <property type="entry name" value="Electron Transport, Fmn-binding Protein, Chain A"/>
    <property type="match status" value="1"/>
</dbReference>
<dbReference type="AlphaFoldDB" id="A0A7W9AJK3"/>
<evidence type="ECO:0000313" key="2">
    <source>
        <dbReference type="Proteomes" id="UP000549617"/>
    </source>
</evidence>
<dbReference type="SUPFAM" id="SSF50475">
    <property type="entry name" value="FMN-binding split barrel"/>
    <property type="match status" value="1"/>
</dbReference>
<dbReference type="RefSeq" id="WP_184019705.1">
    <property type="nucleotide sequence ID" value="NZ_JACIJC010000004.1"/>
</dbReference>
<dbReference type="InterPro" id="IPR007396">
    <property type="entry name" value="TR_PAI2-type"/>
</dbReference>
<comment type="caution">
    <text evidence="1">The sequence shown here is derived from an EMBL/GenBank/DDBJ whole genome shotgun (WGS) entry which is preliminary data.</text>
</comment>
<organism evidence="1 2">
    <name type="scientific">Sphingobium boeckii</name>
    <dbReference type="NCBI Taxonomy" id="1082345"/>
    <lineage>
        <taxon>Bacteria</taxon>
        <taxon>Pseudomonadati</taxon>
        <taxon>Pseudomonadota</taxon>
        <taxon>Alphaproteobacteria</taxon>
        <taxon>Sphingomonadales</taxon>
        <taxon>Sphingomonadaceae</taxon>
        <taxon>Sphingobium</taxon>
    </lineage>
</organism>
<sequence>MNKKQEYGDQFAPRDRESLAAFVSEQVLAMVVSDGPEGFVSTPLPLLADIGADGEITGFFGHFALANPHLAVVAAQPRALILFQGPQGYIQPGWVSKPGWAPTWNYAFAQYEVEIRLVPDENDAAIDALVSHMEGDGPGAWRPDAMGDRYAKLIPHIVAFRANVIRARSRFKLGQDESPETLNEILDALGDVPLARLMRQAGDSDDG</sequence>
<keyword evidence="2" id="KW-1185">Reference proteome</keyword>
<name>A0A7W9AJK3_9SPHN</name>